<organism evidence="3 4">
    <name type="scientific">Linum tenue</name>
    <dbReference type="NCBI Taxonomy" id="586396"/>
    <lineage>
        <taxon>Eukaryota</taxon>
        <taxon>Viridiplantae</taxon>
        <taxon>Streptophyta</taxon>
        <taxon>Embryophyta</taxon>
        <taxon>Tracheophyta</taxon>
        <taxon>Spermatophyta</taxon>
        <taxon>Magnoliopsida</taxon>
        <taxon>eudicotyledons</taxon>
        <taxon>Gunneridae</taxon>
        <taxon>Pentapetalae</taxon>
        <taxon>rosids</taxon>
        <taxon>fabids</taxon>
        <taxon>Malpighiales</taxon>
        <taxon>Linaceae</taxon>
        <taxon>Linum</taxon>
    </lineage>
</organism>
<feature type="compositionally biased region" description="Acidic residues" evidence="2">
    <location>
        <begin position="318"/>
        <end position="339"/>
    </location>
</feature>
<evidence type="ECO:0000256" key="2">
    <source>
        <dbReference type="SAM" id="MobiDB-lite"/>
    </source>
</evidence>
<proteinExistence type="predicted"/>
<protein>
    <submittedName>
        <fullName evidence="3">Uncharacterized protein</fullName>
    </submittedName>
</protein>
<accession>A0AAV0KGH6</accession>
<evidence type="ECO:0000313" key="3">
    <source>
        <dbReference type="EMBL" id="CAI0421146.1"/>
    </source>
</evidence>
<feature type="region of interest" description="Disordered" evidence="2">
    <location>
        <begin position="312"/>
        <end position="339"/>
    </location>
</feature>
<keyword evidence="4" id="KW-1185">Reference proteome</keyword>
<evidence type="ECO:0000256" key="1">
    <source>
        <dbReference type="SAM" id="Coils"/>
    </source>
</evidence>
<evidence type="ECO:0000313" key="4">
    <source>
        <dbReference type="Proteomes" id="UP001154282"/>
    </source>
</evidence>
<dbReference type="Proteomes" id="UP001154282">
    <property type="component" value="Unassembled WGS sequence"/>
</dbReference>
<feature type="non-terminal residue" evidence="3">
    <location>
        <position position="1"/>
    </location>
</feature>
<name>A0AAV0KGH6_9ROSI</name>
<keyword evidence="1" id="KW-0175">Coiled coil</keyword>
<reference evidence="3" key="1">
    <citation type="submission" date="2022-08" db="EMBL/GenBank/DDBJ databases">
        <authorList>
            <person name="Gutierrez-Valencia J."/>
        </authorList>
    </citation>
    <scope>NUCLEOTIDE SEQUENCE</scope>
</reference>
<sequence>IAKKNHELDAKEGKIEELILVVNKKDDEIAAMKNQESLSTVSSMVTMPPTTEGLSGGLMVEEIATTSKDIKLAISLKIDLLKDDKSTNNIMQEKIDFMEQESNQKDIQLKAKDEEISELKKIINDRDEAIQMQSEELAKLKAQQSPSTIPMQEPPNVSVTLDDIVTTLLIEKVQMKKQLDEVRKERDAKGQQLEQKLEELNVKDEEVAKKDAELEAKNKHMIKTEEAMKKKLEEEIGNMTEELKKKEEELKEKDKAIVDQATKLEADKKLIDQKEKMIKKKDKHIKRQTNKLNVKTEQLGEARAKTVKLRNALREFTGVEDDEDADDDDEDDEEEDEDN</sequence>
<dbReference type="EMBL" id="CAMGYJ010000005">
    <property type="protein sequence ID" value="CAI0421146.1"/>
    <property type="molecule type" value="Genomic_DNA"/>
</dbReference>
<feature type="coiled-coil region" evidence="1">
    <location>
        <begin position="81"/>
        <end position="305"/>
    </location>
</feature>
<gene>
    <name evidence="3" type="ORF">LITE_LOCUS18646</name>
</gene>
<comment type="caution">
    <text evidence="3">The sequence shown here is derived from an EMBL/GenBank/DDBJ whole genome shotgun (WGS) entry which is preliminary data.</text>
</comment>
<dbReference type="AlphaFoldDB" id="A0AAV0KGH6"/>